<dbReference type="HOGENOM" id="CLU_087258_1_0_14"/>
<keyword evidence="2" id="KW-1185">Reference proteome</keyword>
<accession>E8ZH91</accession>
<dbReference type="EMBL" id="FR773153">
    <property type="protein sequence ID" value="CBY92512.1"/>
    <property type="molecule type" value="Genomic_DNA"/>
</dbReference>
<dbReference type="Proteomes" id="UP000008637">
    <property type="component" value="Chromosome"/>
</dbReference>
<name>E8ZH91_MYCHL</name>
<dbReference type="KEGG" id="mha:HF1_05040"/>
<proteinExistence type="predicted"/>
<sequence length="199" mass="21709">MTLPAKIGASSLAFGGTAAAGYYAVSHYSSEDKSYRGKFLSISLLNTVSGDDSYWTKRLESLKKDSEASSGLSSIKTKTIEDLRGWCKDSLSRQFEEGKLFKEIDSYCTFKVLDKLGSNAIPETTADGDSKWKTAFDALGKIAEHLGEELEGIKKTQDSGSNNATKVAVKGWCKKMYSETYKGDSDKLFEVAKKVCVSA</sequence>
<dbReference type="AlphaFoldDB" id="E8ZH91"/>
<evidence type="ECO:0000313" key="1">
    <source>
        <dbReference type="EMBL" id="CBY92512.1"/>
    </source>
</evidence>
<evidence type="ECO:0000313" key="2">
    <source>
        <dbReference type="Proteomes" id="UP000008637"/>
    </source>
</evidence>
<gene>
    <name evidence="1" type="ordered locus">HF1_05040</name>
</gene>
<protein>
    <submittedName>
        <fullName evidence="1">Uncharacterized protein</fullName>
    </submittedName>
</protein>
<organism evidence="1 2">
    <name type="scientific">Mycoplasma haemofelis (strain Langford 1)</name>
    <name type="common">Haemobartonella felis</name>
    <dbReference type="NCBI Taxonomy" id="941640"/>
    <lineage>
        <taxon>Bacteria</taxon>
        <taxon>Bacillati</taxon>
        <taxon>Mycoplasmatota</taxon>
        <taxon>Mollicutes</taxon>
        <taxon>Mycoplasmataceae</taxon>
        <taxon>Mycoplasma</taxon>
    </lineage>
</organism>
<reference evidence="1 2" key="1">
    <citation type="journal article" date="2011" name="J. Bacteriol.">
        <title>Complete genome sequence of Mycoplasma haemofelis, a hemotropic mycoplasma.</title>
        <authorList>
            <person name="Barker E.N."/>
            <person name="Helps C.R."/>
            <person name="Peters I.R."/>
            <person name="Darby A.C."/>
            <person name="Radford A.D."/>
            <person name="Tasker S."/>
        </authorList>
    </citation>
    <scope>NUCLEOTIDE SEQUENCE [LARGE SCALE GENOMIC DNA]</scope>
    <source>
        <strain evidence="1 2">Langford 1</strain>
    </source>
</reference>